<dbReference type="InterPro" id="IPR003607">
    <property type="entry name" value="HD/PDEase_dom"/>
</dbReference>
<dbReference type="SUPFAM" id="SSF109604">
    <property type="entry name" value="HD-domain/PDEase-like"/>
    <property type="match status" value="1"/>
</dbReference>
<reference evidence="7 8" key="1">
    <citation type="journal article" date="2008" name="Nature">
        <title>The Trichoplax genome and the nature of placozoans.</title>
        <authorList>
            <person name="Srivastava M."/>
            <person name="Begovic E."/>
            <person name="Chapman J."/>
            <person name="Putnam N.H."/>
            <person name="Hellsten U."/>
            <person name="Kawashima T."/>
            <person name="Kuo A."/>
            <person name="Mitros T."/>
            <person name="Salamov A."/>
            <person name="Carpenter M.L."/>
            <person name="Signorovitch A.Y."/>
            <person name="Moreno M.A."/>
            <person name="Kamm K."/>
            <person name="Grimwood J."/>
            <person name="Schmutz J."/>
            <person name="Shapiro H."/>
            <person name="Grigoriev I.V."/>
            <person name="Buss L.W."/>
            <person name="Schierwater B."/>
            <person name="Dellaporta S.L."/>
            <person name="Rokhsar D.S."/>
        </authorList>
    </citation>
    <scope>NUCLEOTIDE SEQUENCE [LARGE SCALE GENOMIC DNA]</scope>
    <source>
        <strain evidence="7 8">Grell-BS-1999</strain>
    </source>
</reference>
<protein>
    <recommendedName>
        <fullName evidence="6">PDEase domain-containing protein</fullName>
    </recommendedName>
</protein>
<evidence type="ECO:0000313" key="7">
    <source>
        <dbReference type="EMBL" id="EDV26876.1"/>
    </source>
</evidence>
<feature type="binding site" evidence="4">
    <location>
        <position position="106"/>
    </location>
    <ligand>
        <name>AMP</name>
        <dbReference type="ChEBI" id="CHEBI:456215"/>
    </ligand>
</feature>
<dbReference type="eggNOG" id="KOG3688">
    <property type="taxonomic scope" value="Eukaryota"/>
</dbReference>
<dbReference type="CTD" id="6751556"/>
<dbReference type="SMART" id="SM00471">
    <property type="entry name" value="HDc"/>
    <property type="match status" value="1"/>
</dbReference>
<dbReference type="HOGENOM" id="CLU_005940_1_1_1"/>
<dbReference type="GO" id="GO:0046872">
    <property type="term" value="F:metal ion binding"/>
    <property type="evidence" value="ECO:0007669"/>
    <property type="project" value="UniProtKB-KW"/>
</dbReference>
<feature type="binding site" evidence="5">
    <location>
        <position position="105"/>
    </location>
    <ligand>
        <name>Zn(2+)</name>
        <dbReference type="ChEBI" id="CHEBI:29105"/>
        <label>1</label>
    </ligand>
</feature>
<dbReference type="InterPro" id="IPR036971">
    <property type="entry name" value="PDEase_catalytic_dom_sf"/>
</dbReference>
<feature type="binding site" evidence="4">
    <location>
        <position position="215"/>
    </location>
    <ligand>
        <name>AMP</name>
        <dbReference type="ChEBI" id="CHEBI:456215"/>
    </ligand>
</feature>
<dbReference type="Pfam" id="PF00233">
    <property type="entry name" value="PDEase_I"/>
    <property type="match status" value="1"/>
</dbReference>
<keyword evidence="8" id="KW-1185">Reference proteome</keyword>
<feature type="binding site" evidence="5">
    <location>
        <position position="215"/>
    </location>
    <ligand>
        <name>Zn(2+)</name>
        <dbReference type="ChEBI" id="CHEBI:29105"/>
        <label>1</label>
    </ligand>
</feature>
<dbReference type="GeneID" id="6751556"/>
<dbReference type="KEGG" id="tad:TRIADDRAFT_23032"/>
<dbReference type="AlphaFoldDB" id="B3RRH3"/>
<dbReference type="PROSITE" id="PS00126">
    <property type="entry name" value="PDEASE_I_1"/>
    <property type="match status" value="1"/>
</dbReference>
<dbReference type="PANTHER" id="PTHR11347">
    <property type="entry name" value="CYCLIC NUCLEOTIDE PHOSPHODIESTERASE"/>
    <property type="match status" value="1"/>
</dbReference>
<feature type="binding site" evidence="4">
    <location>
        <position position="266"/>
    </location>
    <ligand>
        <name>AMP</name>
        <dbReference type="ChEBI" id="CHEBI:456215"/>
    </ligand>
</feature>
<dbReference type="EMBL" id="DS985243">
    <property type="protein sequence ID" value="EDV26876.1"/>
    <property type="molecule type" value="Genomic_DNA"/>
</dbReference>
<dbReference type="InterPro" id="IPR023174">
    <property type="entry name" value="PDEase_CS"/>
</dbReference>
<dbReference type="GO" id="GO:0004117">
    <property type="term" value="F:calmodulin-activated dual specificity 3',5'-cyclic-GMP, 3',5'-cyclic-AMP phosphodiesterase activity"/>
    <property type="evidence" value="ECO:0000318"/>
    <property type="project" value="GO_Central"/>
</dbReference>
<dbReference type="PROSITE" id="PS51845">
    <property type="entry name" value="PDEASE_I_2"/>
    <property type="match status" value="1"/>
</dbReference>
<dbReference type="PRINTS" id="PR00387">
    <property type="entry name" value="PDIESTERASE1"/>
</dbReference>
<feature type="binding site" evidence="5">
    <location>
        <position position="106"/>
    </location>
    <ligand>
        <name>Zn(2+)</name>
        <dbReference type="ChEBI" id="CHEBI:29105"/>
        <label>1</label>
    </ligand>
</feature>
<feature type="binding site" evidence="5">
    <location>
        <position position="106"/>
    </location>
    <ligand>
        <name>Zn(2+)</name>
        <dbReference type="ChEBI" id="CHEBI:29105"/>
        <label>2</label>
    </ligand>
</feature>
<evidence type="ECO:0000256" key="5">
    <source>
        <dbReference type="PIRSR" id="PIRSR623088-3"/>
    </source>
</evidence>
<feature type="active site" description="Proton donor" evidence="3">
    <location>
        <position position="65"/>
    </location>
</feature>
<gene>
    <name evidence="7" type="ORF">TRIADDRAFT_23032</name>
</gene>
<dbReference type="InterPro" id="IPR002073">
    <property type="entry name" value="PDEase_catalytic_dom"/>
</dbReference>
<dbReference type="OrthoDB" id="189220at2759"/>
<name>B3RRH3_TRIAD</name>
<evidence type="ECO:0000256" key="3">
    <source>
        <dbReference type="PIRSR" id="PIRSR623088-1"/>
    </source>
</evidence>
<dbReference type="Gene3D" id="1.10.1300.10">
    <property type="entry name" value="3'5'-cyclic nucleotide phosphodiesterase, catalytic domain"/>
    <property type="match status" value="1"/>
</dbReference>
<dbReference type="FunCoup" id="B3RRH3">
    <property type="interactions" value="1053"/>
</dbReference>
<keyword evidence="2" id="KW-0378">Hydrolase</keyword>
<dbReference type="Proteomes" id="UP000009022">
    <property type="component" value="Unassembled WGS sequence"/>
</dbReference>
<dbReference type="OMA" id="WTMLLME"/>
<dbReference type="PhylomeDB" id="B3RRH3"/>
<evidence type="ECO:0000259" key="6">
    <source>
        <dbReference type="PROSITE" id="PS51845"/>
    </source>
</evidence>
<feature type="domain" description="PDEase" evidence="6">
    <location>
        <begin position="1"/>
        <end position="328"/>
    </location>
</feature>
<dbReference type="FunFam" id="1.10.1300.10:FF:000023">
    <property type="entry name" value="Phosphodiesterase"/>
    <property type="match status" value="1"/>
</dbReference>
<evidence type="ECO:0000313" key="8">
    <source>
        <dbReference type="Proteomes" id="UP000009022"/>
    </source>
</evidence>
<dbReference type="STRING" id="10228.B3RRH3"/>
<dbReference type="RefSeq" id="XP_002110872.1">
    <property type="nucleotide sequence ID" value="XM_002110836.1"/>
</dbReference>
<dbReference type="GO" id="GO:0007165">
    <property type="term" value="P:signal transduction"/>
    <property type="evidence" value="ECO:0007669"/>
    <property type="project" value="InterPro"/>
</dbReference>
<evidence type="ECO:0000256" key="2">
    <source>
        <dbReference type="ARBA" id="ARBA00022801"/>
    </source>
</evidence>
<feature type="non-terminal residue" evidence="7">
    <location>
        <position position="1"/>
    </location>
</feature>
<dbReference type="CDD" id="cd00077">
    <property type="entry name" value="HDc"/>
    <property type="match status" value="1"/>
</dbReference>
<proteinExistence type="predicted"/>
<dbReference type="InParanoid" id="B3RRH3"/>
<evidence type="ECO:0000256" key="1">
    <source>
        <dbReference type="ARBA" id="ARBA00022723"/>
    </source>
</evidence>
<feature type="binding site" evidence="5">
    <location>
        <position position="69"/>
    </location>
    <ligand>
        <name>Zn(2+)</name>
        <dbReference type="ChEBI" id="CHEBI:29105"/>
        <label>1</label>
    </ligand>
</feature>
<dbReference type="GO" id="GO:0048101">
    <property type="term" value="F:calmodulin-activated 3',5'-cyclic-GMP phosphodiesterase activity"/>
    <property type="evidence" value="ECO:0000318"/>
    <property type="project" value="GO_Central"/>
</dbReference>
<keyword evidence="1 5" id="KW-0479">Metal-binding</keyword>
<evidence type="ECO:0000256" key="4">
    <source>
        <dbReference type="PIRSR" id="PIRSR623088-2"/>
    </source>
</evidence>
<dbReference type="GO" id="GO:0141162">
    <property type="term" value="P:negative regulation of cAMP/PKA signal transduction"/>
    <property type="evidence" value="ECO:0000318"/>
    <property type="project" value="GO_Central"/>
</dbReference>
<feature type="binding site" evidence="4">
    <location>
        <begin position="65"/>
        <end position="69"/>
    </location>
    <ligand>
        <name>AMP</name>
        <dbReference type="ChEBI" id="CHEBI:456215"/>
    </ligand>
</feature>
<accession>B3RRH3</accession>
<sequence>QTDQWTFDNFYLSDITKGQPLRYMGYELFHKNCNLLNKFDITVSCFDAFLQTVQQGYAKYDNPYHNVIHATDVLQTVYYLTTKTGLLNWLTDLEVFALLLAAAIHDYEHTGTTNSFLVASGSELALMYNDRSVLENHHISCAFRVITQPEHPILKGFSYEQFREIRCMIIDMVLATDMTTHFQQVEFMKRSLLNPKGIEKIDRTKVLNYILHCADISHPAKSWELHSRWTNLLMNEFFKQGELEHQLGLPYSPLCDKTTTKIPESQVGFINFIVNPLFDIFGEVIDKISHHVMNQNDEEELRKTDTEKPWIQSMRDNHEKWLHQCHDCKRSGK</sequence>
<dbReference type="InterPro" id="IPR023088">
    <property type="entry name" value="PDEase"/>
</dbReference>
<organism evidence="7 8">
    <name type="scientific">Trichoplax adhaerens</name>
    <name type="common">Trichoplax reptans</name>
    <dbReference type="NCBI Taxonomy" id="10228"/>
    <lineage>
        <taxon>Eukaryota</taxon>
        <taxon>Metazoa</taxon>
        <taxon>Placozoa</taxon>
        <taxon>Uniplacotomia</taxon>
        <taxon>Trichoplacea</taxon>
        <taxon>Trichoplacidae</taxon>
        <taxon>Trichoplax</taxon>
    </lineage>
</organism>